<protein>
    <recommendedName>
        <fullName evidence="4">Nucleoside triphosphate pyrophosphatase</fullName>
        <ecNumber evidence="4">3.6.1.9</ecNumber>
    </recommendedName>
    <alternativeName>
        <fullName evidence="4">Nucleotide pyrophosphatase</fullName>
        <shortName evidence="4">Nucleotide PPase</shortName>
    </alternativeName>
</protein>
<evidence type="ECO:0000256" key="3">
    <source>
        <dbReference type="ARBA" id="ARBA00023080"/>
    </source>
</evidence>
<comment type="function">
    <text evidence="4">Nucleoside triphosphate pyrophosphatase. May have a dual role in cell division arrest and in preventing the incorporation of modified nucleotides into cellular nucleic acids.</text>
</comment>
<dbReference type="RefSeq" id="WP_070078982.1">
    <property type="nucleotide sequence ID" value="NZ_CP017415.1"/>
</dbReference>
<evidence type="ECO:0000313" key="6">
    <source>
        <dbReference type="Proteomes" id="UP000095401"/>
    </source>
</evidence>
<dbReference type="AlphaFoldDB" id="A0A1D8IQ81"/>
<keyword evidence="4" id="KW-0963">Cytoplasm</keyword>
<keyword evidence="3 4" id="KW-0546">Nucleotide metabolism</keyword>
<dbReference type="EC" id="3.6.1.9" evidence="4"/>
<accession>A0A1D8IQ81</accession>
<reference evidence="6" key="1">
    <citation type="submission" date="2016-09" db="EMBL/GenBank/DDBJ databases">
        <title>Acidihalobacter prosperus F5.</title>
        <authorList>
            <person name="Khaleque H.N."/>
            <person name="Ramsay J.P."/>
            <person name="Kaksonen A.H."/>
            <person name="Boxall N.J."/>
            <person name="Watkin E.L.J."/>
        </authorList>
    </citation>
    <scope>NUCLEOTIDE SEQUENCE [LARGE SCALE GENOMIC DNA]</scope>
    <source>
        <strain evidence="6">F5</strain>
    </source>
</reference>
<dbReference type="GO" id="GO:0009117">
    <property type="term" value="P:nucleotide metabolic process"/>
    <property type="evidence" value="ECO:0007669"/>
    <property type="project" value="UniProtKB-KW"/>
</dbReference>
<dbReference type="GO" id="GO:0005737">
    <property type="term" value="C:cytoplasm"/>
    <property type="evidence" value="ECO:0007669"/>
    <property type="project" value="UniProtKB-SubCell"/>
</dbReference>
<proteinExistence type="inferred from homology"/>
<dbReference type="PANTHER" id="PTHR43213:SF5">
    <property type="entry name" value="BIFUNCTIONAL DTTP_UTP PYROPHOSPHATASE_METHYLTRANSFERASE PROTEIN-RELATED"/>
    <property type="match status" value="1"/>
</dbReference>
<dbReference type="Gene3D" id="3.90.950.10">
    <property type="match status" value="1"/>
</dbReference>
<evidence type="ECO:0000313" key="5">
    <source>
        <dbReference type="EMBL" id="AOU98622.1"/>
    </source>
</evidence>
<dbReference type="HAMAP" id="MF_00528">
    <property type="entry name" value="Maf"/>
    <property type="match status" value="1"/>
</dbReference>
<comment type="catalytic activity">
    <reaction evidence="4">
        <text>a ribonucleoside 5'-triphosphate + H2O = a ribonucleoside 5'-phosphate + diphosphate + H(+)</text>
        <dbReference type="Rhea" id="RHEA:23996"/>
        <dbReference type="ChEBI" id="CHEBI:15377"/>
        <dbReference type="ChEBI" id="CHEBI:15378"/>
        <dbReference type="ChEBI" id="CHEBI:33019"/>
        <dbReference type="ChEBI" id="CHEBI:58043"/>
        <dbReference type="ChEBI" id="CHEBI:61557"/>
        <dbReference type="EC" id="3.6.1.9"/>
    </reaction>
</comment>
<dbReference type="InterPro" id="IPR003697">
    <property type="entry name" value="Maf-like"/>
</dbReference>
<dbReference type="KEGG" id="aprs:BI364_12220"/>
<comment type="cofactor">
    <cofactor evidence="1 4">
        <name>a divalent metal cation</name>
        <dbReference type="ChEBI" id="CHEBI:60240"/>
    </cofactor>
</comment>
<feature type="active site" description="Proton acceptor" evidence="4">
    <location>
        <position position="74"/>
    </location>
</feature>
<organism evidence="5 6">
    <name type="scientific">Acidihalobacter yilgarnensis</name>
    <dbReference type="NCBI Taxonomy" id="2819280"/>
    <lineage>
        <taxon>Bacteria</taxon>
        <taxon>Pseudomonadati</taxon>
        <taxon>Pseudomonadota</taxon>
        <taxon>Gammaproteobacteria</taxon>
        <taxon>Chromatiales</taxon>
        <taxon>Ectothiorhodospiraceae</taxon>
        <taxon>Acidihalobacter</taxon>
    </lineage>
</organism>
<dbReference type="SUPFAM" id="SSF52972">
    <property type="entry name" value="ITPase-like"/>
    <property type="match status" value="1"/>
</dbReference>
<comment type="subcellular location">
    <subcellularLocation>
        <location evidence="4">Cytoplasm</location>
    </subcellularLocation>
</comment>
<evidence type="ECO:0000256" key="2">
    <source>
        <dbReference type="ARBA" id="ARBA00022801"/>
    </source>
</evidence>
<dbReference type="PANTHER" id="PTHR43213">
    <property type="entry name" value="BIFUNCTIONAL DTTP/UTP PYROPHOSPHATASE/METHYLTRANSFERASE PROTEIN-RELATED"/>
    <property type="match status" value="1"/>
</dbReference>
<dbReference type="Proteomes" id="UP000095401">
    <property type="component" value="Chromosome"/>
</dbReference>
<dbReference type="CDD" id="cd00555">
    <property type="entry name" value="Maf"/>
    <property type="match status" value="1"/>
</dbReference>
<dbReference type="PIRSF" id="PIRSF006305">
    <property type="entry name" value="Maf"/>
    <property type="match status" value="1"/>
</dbReference>
<evidence type="ECO:0000256" key="4">
    <source>
        <dbReference type="HAMAP-Rule" id="MF_00528"/>
    </source>
</evidence>
<dbReference type="Pfam" id="PF02545">
    <property type="entry name" value="Maf"/>
    <property type="match status" value="1"/>
</dbReference>
<dbReference type="InterPro" id="IPR029001">
    <property type="entry name" value="ITPase-like_fam"/>
</dbReference>
<dbReference type="NCBIfam" id="TIGR00172">
    <property type="entry name" value="maf"/>
    <property type="match status" value="1"/>
</dbReference>
<comment type="similarity">
    <text evidence="4">Belongs to the Maf family.</text>
</comment>
<name>A0A1D8IQ81_9GAMM</name>
<evidence type="ECO:0000256" key="1">
    <source>
        <dbReference type="ARBA" id="ARBA00001968"/>
    </source>
</evidence>
<keyword evidence="6" id="KW-1185">Reference proteome</keyword>
<dbReference type="GO" id="GO:0047429">
    <property type="term" value="F:nucleoside triphosphate diphosphatase activity"/>
    <property type="evidence" value="ECO:0007669"/>
    <property type="project" value="UniProtKB-EC"/>
</dbReference>
<comment type="caution">
    <text evidence="4">Lacks conserved residue(s) required for the propagation of feature annotation.</text>
</comment>
<dbReference type="EMBL" id="CP017415">
    <property type="protein sequence ID" value="AOU98622.1"/>
    <property type="molecule type" value="Genomic_DNA"/>
</dbReference>
<comment type="catalytic activity">
    <reaction evidence="4">
        <text>a 2'-deoxyribonucleoside 5'-triphosphate + H2O = a 2'-deoxyribonucleoside 5'-phosphate + diphosphate + H(+)</text>
        <dbReference type="Rhea" id="RHEA:44644"/>
        <dbReference type="ChEBI" id="CHEBI:15377"/>
        <dbReference type="ChEBI" id="CHEBI:15378"/>
        <dbReference type="ChEBI" id="CHEBI:33019"/>
        <dbReference type="ChEBI" id="CHEBI:61560"/>
        <dbReference type="ChEBI" id="CHEBI:65317"/>
        <dbReference type="EC" id="3.6.1.9"/>
    </reaction>
</comment>
<keyword evidence="2 4" id="KW-0378">Hydrolase</keyword>
<gene>
    <name evidence="5" type="ORF">BI364_12220</name>
</gene>
<sequence>MNKEASLLLLASASPRRSALLDQIGVSHRVVAASVDETPQPHEKAADYVCRLALAKARAGWACRRGERAALGADTAVVLDGEILGKPDNPAEAESMLSRLSGRTHRVYSAVALVRGTREAVRLSESEVRFRAIAADERVRYVATGEPLDKAGAYAIHGLAATFVEHLAGSYSGVMGLPLFETAALLDEWSIEMPDWGDDARDGAE</sequence>